<evidence type="ECO:0000313" key="1">
    <source>
        <dbReference type="EMBL" id="VFJ42980.1"/>
    </source>
</evidence>
<dbReference type="EMBL" id="CAADFA010000003">
    <property type="protein sequence ID" value="VFJ43726.1"/>
    <property type="molecule type" value="Genomic_DNA"/>
</dbReference>
<organism evidence="1">
    <name type="scientific">Candidatus Kentrum sp. FM</name>
    <dbReference type="NCBI Taxonomy" id="2126340"/>
    <lineage>
        <taxon>Bacteria</taxon>
        <taxon>Pseudomonadati</taxon>
        <taxon>Pseudomonadota</taxon>
        <taxon>Gammaproteobacteria</taxon>
        <taxon>Candidatus Kentrum</taxon>
    </lineage>
</organism>
<dbReference type="Pfam" id="PF25759">
    <property type="entry name" value="HP1_ORF34"/>
    <property type="match status" value="1"/>
</dbReference>
<gene>
    <name evidence="1" type="ORF">BECKFM1743A_GA0114220_1000337</name>
    <name evidence="3" type="ORF">BECKFM1743B_GA0114221_1000337</name>
    <name evidence="2" type="ORF">BECKFM1743C_GA0114222_1000337</name>
</gene>
<reference evidence="1" key="1">
    <citation type="submission" date="2019-02" db="EMBL/GenBank/DDBJ databases">
        <authorList>
            <person name="Gruber-Vodicka R. H."/>
            <person name="Seah K. B. B."/>
        </authorList>
    </citation>
    <scope>NUCLEOTIDE SEQUENCE</scope>
    <source>
        <strain evidence="1">BECK_BZ163</strain>
        <strain evidence="3">BECK_BZ164</strain>
        <strain evidence="2">BECK_BZ165</strain>
    </source>
</reference>
<evidence type="ECO:0000313" key="2">
    <source>
        <dbReference type="EMBL" id="VFJ43726.1"/>
    </source>
</evidence>
<dbReference type="InterPro" id="IPR057869">
    <property type="entry name" value="HP1_YO34"/>
</dbReference>
<protein>
    <submittedName>
        <fullName evidence="1">Uncharacterized protein</fullName>
    </submittedName>
</protein>
<sequence length="190" mass="21100">MAHATHPITLTLGENAIRGHGVTVRVTLPIPDKDLSGSSSKTMIAERGFKKKRIAVRLYIRYEDEEHLARIYKLAEAIDDAGDRVIYPIVNITTRAANIKKARFSGEVSAREQDGEQTWAVTFSMVEVESVPELKEDRLDPAETATIATTGEEVIAEEEEPEAEEPDTRELTAIEKKLAAINQALASWKE</sequence>
<name>A0A450RV46_9GAMM</name>
<dbReference type="EMBL" id="CAADEZ010000003">
    <property type="protein sequence ID" value="VFJ42980.1"/>
    <property type="molecule type" value="Genomic_DNA"/>
</dbReference>
<dbReference type="EMBL" id="CAADFL010000003">
    <property type="protein sequence ID" value="VFK05704.1"/>
    <property type="molecule type" value="Genomic_DNA"/>
</dbReference>
<dbReference type="AlphaFoldDB" id="A0A450RV46"/>
<accession>A0A450RV46</accession>
<proteinExistence type="predicted"/>
<evidence type="ECO:0000313" key="3">
    <source>
        <dbReference type="EMBL" id="VFK05704.1"/>
    </source>
</evidence>